<dbReference type="EMBL" id="MN738896">
    <property type="protein sequence ID" value="QHT30349.1"/>
    <property type="molecule type" value="Genomic_DNA"/>
</dbReference>
<organism evidence="2">
    <name type="scientific">viral metagenome</name>
    <dbReference type="NCBI Taxonomy" id="1070528"/>
    <lineage>
        <taxon>unclassified sequences</taxon>
        <taxon>metagenomes</taxon>
        <taxon>organismal metagenomes</taxon>
    </lineage>
</organism>
<dbReference type="AlphaFoldDB" id="A0A6C0EPU9"/>
<name>A0A6C0EPU9_9ZZZZ</name>
<feature type="compositionally biased region" description="Acidic residues" evidence="1">
    <location>
        <begin position="282"/>
        <end position="306"/>
    </location>
</feature>
<reference evidence="2" key="1">
    <citation type="journal article" date="2020" name="Nature">
        <title>Giant virus diversity and host interactions through global metagenomics.</title>
        <authorList>
            <person name="Schulz F."/>
            <person name="Roux S."/>
            <person name="Paez-Espino D."/>
            <person name="Jungbluth S."/>
            <person name="Walsh D.A."/>
            <person name="Denef V.J."/>
            <person name="McMahon K.D."/>
            <person name="Konstantinidis K.T."/>
            <person name="Eloe-Fadrosh E.A."/>
            <person name="Kyrpides N.C."/>
            <person name="Woyke T."/>
        </authorList>
    </citation>
    <scope>NUCLEOTIDE SEQUENCE</scope>
    <source>
        <strain evidence="2">GVMAG-M-3300009149-34</strain>
    </source>
</reference>
<sequence>MSDSIQLANADFTFSNLTLANPQGLQGGAYFSKLSVGGEPVLIQTPKCYTKNGIHKTDKKIYCDLMFGEDDNNFVQWIQSLETTVKNLIYEKRHLWFHNDMDIDSIDYHWQNLLRTYKGNKSLLRCFINKSKGLNRGYAVQIYNEDEEEMKLEDVNKNIKMISILEVSGLKFTSQSFQIEFAVKQMMLIKEKQLFRKCLIKFKPTTIDKTNTVEQHSDAESDISIEDIEDAKKDVPSNAHVTLEVEEPKEAEHVVDETTDTVTPLEVVDVKKKISVEKTENIDDEERDIDDEERDIDDEERDIDDEKSDKETETKVTVNTVPTDLNQNNTPKEDNLEKVEEKWGPDIAQCGSLDKNGIMNEIEILPPIKNTDVVKLKNPNEVYMEIYKEARLKAKEAKKHAIQSYLEAKRIKSLYLLDEIDSSDDDTEFEEYEE</sequence>
<protein>
    <submittedName>
        <fullName evidence="2">Uncharacterized protein</fullName>
    </submittedName>
</protein>
<evidence type="ECO:0000313" key="2">
    <source>
        <dbReference type="EMBL" id="QHT30349.1"/>
    </source>
</evidence>
<evidence type="ECO:0000256" key="1">
    <source>
        <dbReference type="SAM" id="MobiDB-lite"/>
    </source>
</evidence>
<feature type="region of interest" description="Disordered" evidence="1">
    <location>
        <begin position="282"/>
        <end position="317"/>
    </location>
</feature>
<accession>A0A6C0EPU9</accession>
<proteinExistence type="predicted"/>